<keyword evidence="1" id="KW-1133">Transmembrane helix</keyword>
<dbReference type="WBParaSite" id="BTMF_0001459601-mRNA-1">
    <property type="protein sequence ID" value="BTMF_0001459601-mRNA-1"/>
    <property type="gene ID" value="BTMF_0001459601"/>
</dbReference>
<name>A0A0R3R3K6_9BILA</name>
<reference evidence="2" key="1">
    <citation type="submission" date="2017-02" db="UniProtKB">
        <authorList>
            <consortium name="WormBaseParasite"/>
        </authorList>
    </citation>
    <scope>IDENTIFICATION</scope>
</reference>
<feature type="transmembrane region" description="Helical" evidence="1">
    <location>
        <begin position="12"/>
        <end position="35"/>
    </location>
</feature>
<proteinExistence type="predicted"/>
<keyword evidence="1" id="KW-0812">Transmembrane</keyword>
<keyword evidence="1" id="KW-0472">Membrane</keyword>
<evidence type="ECO:0000313" key="2">
    <source>
        <dbReference type="WBParaSite" id="BTMF_0001459601-mRNA-1"/>
    </source>
</evidence>
<dbReference type="AlphaFoldDB" id="A0A0R3R3K6"/>
<accession>A0A0R3R3K6</accession>
<protein>
    <submittedName>
        <fullName evidence="2">Secreted protein</fullName>
    </submittedName>
</protein>
<evidence type="ECO:0000256" key="1">
    <source>
        <dbReference type="SAM" id="Phobius"/>
    </source>
</evidence>
<sequence length="93" mass="11044">MGMQNVAVTNISFNGLIFLSFVHFLFCFVCFYIFVSFRYSNLLSLNIRILSFIRRWIGDYWPQVSFRECFRVHLSFHHVVESANSNDIFAKDC</sequence>
<organism evidence="2">
    <name type="scientific">Brugia timori</name>
    <dbReference type="NCBI Taxonomy" id="42155"/>
    <lineage>
        <taxon>Eukaryota</taxon>
        <taxon>Metazoa</taxon>
        <taxon>Ecdysozoa</taxon>
        <taxon>Nematoda</taxon>
        <taxon>Chromadorea</taxon>
        <taxon>Rhabditida</taxon>
        <taxon>Spirurina</taxon>
        <taxon>Spiruromorpha</taxon>
        <taxon>Filarioidea</taxon>
        <taxon>Onchocercidae</taxon>
        <taxon>Brugia</taxon>
    </lineage>
</organism>